<reference evidence="2 3" key="2">
    <citation type="journal article" date="2016" name="Front. Microbiol.">
        <title>Genome and transcriptome sequences reveal the specific parasitism of the nematophagous Purpureocillium lilacinum 36-1.</title>
        <authorList>
            <person name="Xie J."/>
            <person name="Li S."/>
            <person name="Mo C."/>
            <person name="Xiao X."/>
            <person name="Peng D."/>
            <person name="Wang G."/>
            <person name="Xiao Y."/>
        </authorList>
    </citation>
    <scope>NUCLEOTIDE SEQUENCE [LARGE SCALE GENOMIC DNA]</scope>
    <source>
        <strain evidence="2 3">36-1</strain>
    </source>
</reference>
<dbReference type="EMBL" id="JAWRVI010000060">
    <property type="protein sequence ID" value="KAK4083127.1"/>
    <property type="molecule type" value="Genomic_DNA"/>
</dbReference>
<protein>
    <submittedName>
        <fullName evidence="2">Uncharacterized protein</fullName>
    </submittedName>
</protein>
<dbReference type="EMBL" id="LCWV01000011">
    <property type="protein sequence ID" value="PWI69747.1"/>
    <property type="molecule type" value="Genomic_DNA"/>
</dbReference>
<gene>
    <name evidence="2" type="ORF">PCL_00659</name>
    <name evidence="1" type="ORF">Purlil1_10939</name>
</gene>
<dbReference type="AlphaFoldDB" id="A0A2U3E5I6"/>
<reference evidence="1 4" key="4">
    <citation type="journal article" date="2024" name="Microbiol. Resour. Announc.">
        <title>Genome annotations for the ascomycete fungi Trichoderma harzianum, Trichoderma aggressivum, and Purpureocillium lilacinum.</title>
        <authorList>
            <person name="Beijen E.P.W."/>
            <person name="Ohm R.A."/>
        </authorList>
    </citation>
    <scope>NUCLEOTIDE SEQUENCE [LARGE SCALE GENOMIC DNA]</scope>
    <source>
        <strain evidence="1 4">CBS 150709</strain>
    </source>
</reference>
<comment type="caution">
    <text evidence="2">The sequence shown here is derived from an EMBL/GenBank/DDBJ whole genome shotgun (WGS) entry which is preliminary data.</text>
</comment>
<dbReference type="Proteomes" id="UP000245956">
    <property type="component" value="Unassembled WGS sequence"/>
</dbReference>
<evidence type="ECO:0000313" key="2">
    <source>
        <dbReference type="EMBL" id="PWI69747.1"/>
    </source>
</evidence>
<name>A0A2U3E5I6_PURLI</name>
<dbReference type="Proteomes" id="UP001287286">
    <property type="component" value="Unassembled WGS sequence"/>
</dbReference>
<keyword evidence="4" id="KW-1185">Reference proteome</keyword>
<reference evidence="2" key="1">
    <citation type="submission" date="2015-05" db="EMBL/GenBank/DDBJ databases">
        <authorList>
            <person name="Wang D.B."/>
            <person name="Wang M."/>
        </authorList>
    </citation>
    <scope>NUCLEOTIDE SEQUENCE</scope>
    <source>
        <strain evidence="2">36-1</strain>
    </source>
</reference>
<evidence type="ECO:0000313" key="1">
    <source>
        <dbReference type="EMBL" id="KAK4083127.1"/>
    </source>
</evidence>
<reference evidence="1" key="3">
    <citation type="submission" date="2023-11" db="EMBL/GenBank/DDBJ databases">
        <authorList>
            <person name="Beijen E."/>
            <person name="Ohm R.A."/>
        </authorList>
    </citation>
    <scope>NUCLEOTIDE SEQUENCE</scope>
    <source>
        <strain evidence="1">CBS 150709</strain>
    </source>
</reference>
<proteinExistence type="predicted"/>
<organism evidence="2 3">
    <name type="scientific">Purpureocillium lilacinum</name>
    <name type="common">Paecilomyces lilacinus</name>
    <dbReference type="NCBI Taxonomy" id="33203"/>
    <lineage>
        <taxon>Eukaryota</taxon>
        <taxon>Fungi</taxon>
        <taxon>Dikarya</taxon>
        <taxon>Ascomycota</taxon>
        <taxon>Pezizomycotina</taxon>
        <taxon>Sordariomycetes</taxon>
        <taxon>Hypocreomycetidae</taxon>
        <taxon>Hypocreales</taxon>
        <taxon>Ophiocordycipitaceae</taxon>
        <taxon>Purpureocillium</taxon>
    </lineage>
</organism>
<sequence>MLCHPCIRGTQTLLRTSLTFDALGTLRGRVPAKTGQPLVVAPVVTACPAQSPGVCWGDADNQIVASESINFEAPPCDMDFAFFTLGSRRSKVRLEYLHYRVASARGHSLCRWAPGGTSFALALVHPCMFHSHLTDQPPQRKHAWPSRAANVAFQIALCRKTQQESTATEQPRRQREISNADCFSAPGPCCDIASGPGLLVGGIAPGTNVALYFCERQQPERYKHGGLGLHGSPRITPASAGLSAID</sequence>
<evidence type="ECO:0000313" key="4">
    <source>
        <dbReference type="Proteomes" id="UP001287286"/>
    </source>
</evidence>
<accession>A0A2U3E5I6</accession>
<evidence type="ECO:0000313" key="3">
    <source>
        <dbReference type="Proteomes" id="UP000245956"/>
    </source>
</evidence>